<dbReference type="InterPro" id="IPR035914">
    <property type="entry name" value="Sperma_CUB_dom_sf"/>
</dbReference>
<organism evidence="8 9">
    <name type="scientific">Pocillopora meandrina</name>
    <dbReference type="NCBI Taxonomy" id="46732"/>
    <lineage>
        <taxon>Eukaryota</taxon>
        <taxon>Metazoa</taxon>
        <taxon>Cnidaria</taxon>
        <taxon>Anthozoa</taxon>
        <taxon>Hexacorallia</taxon>
        <taxon>Scleractinia</taxon>
        <taxon>Astrocoeniina</taxon>
        <taxon>Pocilloporidae</taxon>
        <taxon>Pocillopora</taxon>
    </lineage>
</organism>
<comment type="caution">
    <text evidence="8">The sequence shown here is derived from an EMBL/GenBank/DDBJ whole genome shotgun (WGS) entry which is preliminary data.</text>
</comment>
<evidence type="ECO:0000256" key="1">
    <source>
        <dbReference type="ARBA" id="ARBA00022737"/>
    </source>
</evidence>
<dbReference type="Gene3D" id="2.60.120.290">
    <property type="entry name" value="Spermadhesin, CUB domain"/>
    <property type="match status" value="2"/>
</dbReference>
<feature type="region of interest" description="Disordered" evidence="4">
    <location>
        <begin position="599"/>
        <end position="701"/>
    </location>
</feature>
<dbReference type="SMART" id="SM00042">
    <property type="entry name" value="CUB"/>
    <property type="match status" value="2"/>
</dbReference>
<name>A0AAU9XYA6_9CNID</name>
<evidence type="ECO:0000256" key="2">
    <source>
        <dbReference type="ARBA" id="ARBA00023157"/>
    </source>
</evidence>
<dbReference type="SUPFAM" id="SSF49785">
    <property type="entry name" value="Galactose-binding domain-like"/>
    <property type="match status" value="1"/>
</dbReference>
<evidence type="ECO:0000259" key="7">
    <source>
        <dbReference type="PROSITE" id="PS50022"/>
    </source>
</evidence>
<feature type="domain" description="F5/8 type C" evidence="7">
    <location>
        <begin position="1"/>
        <end position="148"/>
    </location>
</feature>
<evidence type="ECO:0000259" key="6">
    <source>
        <dbReference type="PROSITE" id="PS01180"/>
    </source>
</evidence>
<feature type="domain" description="CUB" evidence="6">
    <location>
        <begin position="152"/>
        <end position="261"/>
    </location>
</feature>
<dbReference type="PROSITE" id="PS50022">
    <property type="entry name" value="FA58C_3"/>
    <property type="match status" value="1"/>
</dbReference>
<dbReference type="Proteomes" id="UP001159428">
    <property type="component" value="Unassembled WGS sequence"/>
</dbReference>
<dbReference type="Pfam" id="PF00754">
    <property type="entry name" value="F5_F8_type_C"/>
    <property type="match status" value="1"/>
</dbReference>
<gene>
    <name evidence="8" type="ORF">PMEA_00034337</name>
</gene>
<proteinExistence type="predicted"/>
<keyword evidence="9" id="KW-1185">Reference proteome</keyword>
<dbReference type="InterPro" id="IPR000859">
    <property type="entry name" value="CUB_dom"/>
</dbReference>
<evidence type="ECO:0000256" key="5">
    <source>
        <dbReference type="SAM" id="Phobius"/>
    </source>
</evidence>
<dbReference type="Gene3D" id="2.60.120.260">
    <property type="entry name" value="Galactose-binding domain-like"/>
    <property type="match status" value="1"/>
</dbReference>
<sequence length="743" mass="81804">MESGRIQDSFVTALDSHKDFPASSARLNGKSAWCSDYPDSLLEPLYLQIDMKRITTISAIATQGFYPPVELMSLRMGRVSKYQLKYSIDGVSWQLYKNSDNATILFGNKKRNGTVLNVLTPEITARFLRVYPSSYFSFVCMRLEVYGCSFGCGGALAQEPGNIVTEGTPTEDQDCLWSVILPNTSQIHFDFINFNIPCSNGLVEFRDGGMPYATAPLLVEYCGYESSLPPPVSSNSSRLWVRYKSNSSDPQVGFYAVYFPGCEEQLQGSNGDVKSPNFPKEYFHNSKCTWTISVPEGKSVKLLFLDFKVEGDLNRQRCPHDHLTIWNGTDSNATIIGKFCNSKPPPSVICSSGNTLRLKFHSDDAIAWTGFHIRYQAAEPSAYCSEISSSVVMPTSSRSSMSHMALTHTPYLTTQHALFPASGYLADLLTVVVLSVLAFLVICMILASMVPCAKRHIEKRKQEKEMNLVFAASSSIPETNSKETFEVVDNNTLPVPEIVMCEGSSCEEILPLAGVAESVSLYETPSGEETTAKIDTGEVRGGIEQMKDGLNDLGDEFDENSSINLDGAETEMDCLKMSYEDLGSSFASEMQAMLSHFVESDDQPAQNERHSSNPKTSSQDCDHETGKTNMNGMEAKDIGNIPHSTIQDDNRSNLSTEEAPSSSISSQEEERQSLLNGDEAADENETWEMQPIHTDGHSWRKAAKDGVSVSCKDKKDSGCASSSENLHSVERCLLDAGDTETIV</sequence>
<dbReference type="CDD" id="cd00057">
    <property type="entry name" value="FA58C"/>
    <property type="match status" value="1"/>
</dbReference>
<dbReference type="InterPro" id="IPR008979">
    <property type="entry name" value="Galactose-bd-like_sf"/>
</dbReference>
<dbReference type="SUPFAM" id="SSF49854">
    <property type="entry name" value="Spermadhesin, CUB domain"/>
    <property type="match status" value="2"/>
</dbReference>
<evidence type="ECO:0000256" key="3">
    <source>
        <dbReference type="PROSITE-ProRule" id="PRU00059"/>
    </source>
</evidence>
<evidence type="ECO:0000313" key="8">
    <source>
        <dbReference type="EMBL" id="CAH3162711.1"/>
    </source>
</evidence>
<protein>
    <submittedName>
        <fullName evidence="8">Uncharacterized protein</fullName>
    </submittedName>
</protein>
<feature type="compositionally biased region" description="Low complexity" evidence="4">
    <location>
        <begin position="655"/>
        <end position="666"/>
    </location>
</feature>
<feature type="domain" description="CUB" evidence="6">
    <location>
        <begin position="262"/>
        <end position="378"/>
    </location>
</feature>
<evidence type="ECO:0000256" key="4">
    <source>
        <dbReference type="SAM" id="MobiDB-lite"/>
    </source>
</evidence>
<keyword evidence="1" id="KW-0677">Repeat</keyword>
<dbReference type="InterPro" id="IPR000421">
    <property type="entry name" value="FA58C"/>
</dbReference>
<evidence type="ECO:0000313" key="9">
    <source>
        <dbReference type="Proteomes" id="UP001159428"/>
    </source>
</evidence>
<feature type="transmembrane region" description="Helical" evidence="5">
    <location>
        <begin position="428"/>
        <end position="452"/>
    </location>
</feature>
<dbReference type="AlphaFoldDB" id="A0AAU9XYA6"/>
<dbReference type="PROSITE" id="PS01286">
    <property type="entry name" value="FA58C_2"/>
    <property type="match status" value="1"/>
</dbReference>
<keyword evidence="2" id="KW-1015">Disulfide bond</keyword>
<dbReference type="SMART" id="SM00231">
    <property type="entry name" value="FA58C"/>
    <property type="match status" value="1"/>
</dbReference>
<dbReference type="FunFam" id="2.60.120.290:FF:000013">
    <property type="entry name" value="Membrane frizzled-related protein"/>
    <property type="match status" value="1"/>
</dbReference>
<dbReference type="PROSITE" id="PS01285">
    <property type="entry name" value="FA58C_1"/>
    <property type="match status" value="1"/>
</dbReference>
<dbReference type="EMBL" id="CALNXJ010000087">
    <property type="protein sequence ID" value="CAH3162711.1"/>
    <property type="molecule type" value="Genomic_DNA"/>
</dbReference>
<dbReference type="Pfam" id="PF00431">
    <property type="entry name" value="CUB"/>
    <property type="match status" value="2"/>
</dbReference>
<dbReference type="CDD" id="cd00041">
    <property type="entry name" value="CUB"/>
    <property type="match status" value="2"/>
</dbReference>
<dbReference type="PANTHER" id="PTHR24251">
    <property type="entry name" value="OVOCHYMASE-RELATED"/>
    <property type="match status" value="1"/>
</dbReference>
<reference evidence="8 9" key="1">
    <citation type="submission" date="2022-05" db="EMBL/GenBank/DDBJ databases">
        <authorList>
            <consortium name="Genoscope - CEA"/>
            <person name="William W."/>
        </authorList>
    </citation>
    <scope>NUCLEOTIDE SEQUENCE [LARGE SCALE GENOMIC DNA]</scope>
</reference>
<comment type="caution">
    <text evidence="3">Lacks conserved residue(s) required for the propagation of feature annotation.</text>
</comment>
<accession>A0AAU9XYA6</accession>
<keyword evidence="5" id="KW-1133">Transmembrane helix</keyword>
<dbReference type="PANTHER" id="PTHR24251:SF40">
    <property type="entry name" value="CUB DOMAIN-CONTAINING PROTEIN"/>
    <property type="match status" value="1"/>
</dbReference>
<keyword evidence="5" id="KW-0812">Transmembrane</keyword>
<dbReference type="PROSITE" id="PS01180">
    <property type="entry name" value="CUB"/>
    <property type="match status" value="2"/>
</dbReference>
<keyword evidence="5" id="KW-0472">Membrane</keyword>